<dbReference type="AlphaFoldDB" id="A0AAF3FP34"/>
<evidence type="ECO:0000256" key="1">
    <source>
        <dbReference type="SAM" id="MobiDB-lite"/>
    </source>
</evidence>
<keyword evidence="2" id="KW-1185">Reference proteome</keyword>
<accession>A0AAF3FP34</accession>
<reference evidence="3" key="1">
    <citation type="submission" date="2024-02" db="UniProtKB">
        <authorList>
            <consortium name="WormBaseParasite"/>
        </authorList>
    </citation>
    <scope>IDENTIFICATION</scope>
</reference>
<organism evidence="2 3">
    <name type="scientific">Mesorhabditis belari</name>
    <dbReference type="NCBI Taxonomy" id="2138241"/>
    <lineage>
        <taxon>Eukaryota</taxon>
        <taxon>Metazoa</taxon>
        <taxon>Ecdysozoa</taxon>
        <taxon>Nematoda</taxon>
        <taxon>Chromadorea</taxon>
        <taxon>Rhabditida</taxon>
        <taxon>Rhabditina</taxon>
        <taxon>Rhabditomorpha</taxon>
        <taxon>Rhabditoidea</taxon>
        <taxon>Rhabditidae</taxon>
        <taxon>Mesorhabditinae</taxon>
        <taxon>Mesorhabditis</taxon>
    </lineage>
</organism>
<proteinExistence type="predicted"/>
<name>A0AAF3FP34_9BILA</name>
<protein>
    <submittedName>
        <fullName evidence="3">Uncharacterized protein</fullName>
    </submittedName>
</protein>
<feature type="compositionally biased region" description="Polar residues" evidence="1">
    <location>
        <begin position="70"/>
        <end position="80"/>
    </location>
</feature>
<dbReference type="Proteomes" id="UP000887575">
    <property type="component" value="Unassembled WGS sequence"/>
</dbReference>
<dbReference type="WBParaSite" id="MBELARI_LOCUS8707">
    <property type="protein sequence ID" value="MBELARI_LOCUS8707"/>
    <property type="gene ID" value="MBELARI_LOCUS8707"/>
</dbReference>
<feature type="region of interest" description="Disordered" evidence="1">
    <location>
        <begin position="52"/>
        <end position="87"/>
    </location>
</feature>
<sequence>MVCEEKNHIINLTFFSPLQSLQWASSWCSSFSPSSLLSSTPTRKDFCYQPFSESKTRSRSALVEPPALSHYNQPVPQTNGNRHRSTV</sequence>
<evidence type="ECO:0000313" key="3">
    <source>
        <dbReference type="WBParaSite" id="MBELARI_LOCUS8707"/>
    </source>
</evidence>
<evidence type="ECO:0000313" key="2">
    <source>
        <dbReference type="Proteomes" id="UP000887575"/>
    </source>
</evidence>